<dbReference type="InterPro" id="IPR001365">
    <property type="entry name" value="A_deaminase_dom"/>
</dbReference>
<dbReference type="AlphaFoldDB" id="V4CK88"/>
<dbReference type="GO" id="GO:0046103">
    <property type="term" value="P:inosine biosynthetic process"/>
    <property type="evidence" value="ECO:0007669"/>
    <property type="project" value="TreeGrafter"/>
</dbReference>
<dbReference type="OrthoDB" id="272271at2759"/>
<evidence type="ECO:0000256" key="8">
    <source>
        <dbReference type="ARBA" id="ARBA00022833"/>
    </source>
</evidence>
<dbReference type="InterPro" id="IPR006650">
    <property type="entry name" value="A/AMP_deam_AS"/>
</dbReference>
<dbReference type="GeneID" id="20233990"/>
<evidence type="ECO:0000256" key="1">
    <source>
        <dbReference type="ARBA" id="ARBA00001947"/>
    </source>
</evidence>
<dbReference type="PROSITE" id="PS00485">
    <property type="entry name" value="A_DEAMINASE"/>
    <property type="match status" value="1"/>
</dbReference>
<evidence type="ECO:0000256" key="3">
    <source>
        <dbReference type="ARBA" id="ARBA00006676"/>
    </source>
</evidence>
<dbReference type="Proteomes" id="UP000030746">
    <property type="component" value="Unassembled WGS sequence"/>
</dbReference>
<evidence type="ECO:0000256" key="4">
    <source>
        <dbReference type="ARBA" id="ARBA00012784"/>
    </source>
</evidence>
<evidence type="ECO:0000256" key="6">
    <source>
        <dbReference type="ARBA" id="ARBA00022723"/>
    </source>
</evidence>
<dbReference type="PANTHER" id="PTHR11409">
    <property type="entry name" value="ADENOSINE DEAMINASE"/>
    <property type="match status" value="1"/>
</dbReference>
<dbReference type="GO" id="GO:0005829">
    <property type="term" value="C:cytosol"/>
    <property type="evidence" value="ECO:0007669"/>
    <property type="project" value="TreeGrafter"/>
</dbReference>
<reference evidence="10 11" key="1">
    <citation type="journal article" date="2013" name="Nature">
        <title>Insights into bilaterian evolution from three spiralian genomes.</title>
        <authorList>
            <person name="Simakov O."/>
            <person name="Marletaz F."/>
            <person name="Cho S.J."/>
            <person name="Edsinger-Gonzales E."/>
            <person name="Havlak P."/>
            <person name="Hellsten U."/>
            <person name="Kuo D.H."/>
            <person name="Larsson T."/>
            <person name="Lv J."/>
            <person name="Arendt D."/>
            <person name="Savage R."/>
            <person name="Osoegawa K."/>
            <person name="de Jong P."/>
            <person name="Grimwood J."/>
            <person name="Chapman J.A."/>
            <person name="Shapiro H."/>
            <person name="Aerts A."/>
            <person name="Otillar R.P."/>
            <person name="Terry A.Y."/>
            <person name="Boore J.L."/>
            <person name="Grigoriev I.V."/>
            <person name="Lindberg D.R."/>
            <person name="Seaver E.C."/>
            <person name="Weisblat D.A."/>
            <person name="Putnam N.H."/>
            <person name="Rokhsar D.S."/>
        </authorList>
    </citation>
    <scope>NUCLEOTIDE SEQUENCE [LARGE SCALE GENOMIC DNA]</scope>
</reference>
<comment type="subcellular location">
    <subcellularLocation>
        <location evidence="2">Cell membrane</location>
        <topology evidence="2">Peripheral membrane protein</topology>
        <orientation evidence="2">Extracellular side</orientation>
    </subcellularLocation>
</comment>
<dbReference type="GO" id="GO:0006154">
    <property type="term" value="P:adenosine catabolic process"/>
    <property type="evidence" value="ECO:0007669"/>
    <property type="project" value="TreeGrafter"/>
</dbReference>
<dbReference type="GO" id="GO:0043103">
    <property type="term" value="P:hypoxanthine salvage"/>
    <property type="evidence" value="ECO:0007669"/>
    <property type="project" value="TreeGrafter"/>
</dbReference>
<keyword evidence="8" id="KW-0862">Zinc</keyword>
<dbReference type="PANTHER" id="PTHR11409:SF43">
    <property type="entry name" value="ADENOSINE DEAMINASE"/>
    <property type="match status" value="1"/>
</dbReference>
<proteinExistence type="inferred from homology"/>
<keyword evidence="6" id="KW-0479">Metal-binding</keyword>
<dbReference type="SUPFAM" id="SSF51556">
    <property type="entry name" value="Metallo-dependent hydrolases"/>
    <property type="match status" value="1"/>
</dbReference>
<dbReference type="GO" id="GO:0046872">
    <property type="term" value="F:metal ion binding"/>
    <property type="evidence" value="ECO:0007669"/>
    <property type="project" value="UniProtKB-KW"/>
</dbReference>
<evidence type="ECO:0000256" key="2">
    <source>
        <dbReference type="ARBA" id="ARBA00004296"/>
    </source>
</evidence>
<dbReference type="InterPro" id="IPR032466">
    <property type="entry name" value="Metal_Hydrolase"/>
</dbReference>
<name>V4CK88_LOTGI</name>
<feature type="non-terminal residue" evidence="10">
    <location>
        <position position="1"/>
    </location>
</feature>
<comment type="cofactor">
    <cofactor evidence="1">
        <name>Zn(2+)</name>
        <dbReference type="ChEBI" id="CHEBI:29105"/>
    </cofactor>
</comment>
<dbReference type="NCBIfam" id="TIGR01430">
    <property type="entry name" value="aden_deam"/>
    <property type="match status" value="1"/>
</dbReference>
<gene>
    <name evidence="10" type="ORF">LOTGIDRAFT_138054</name>
</gene>
<keyword evidence="11" id="KW-1185">Reference proteome</keyword>
<dbReference type="HOGENOM" id="CLU_039228_0_1_1"/>
<dbReference type="InterPro" id="IPR006330">
    <property type="entry name" value="Ado/ade_deaminase"/>
</dbReference>
<feature type="domain" description="Adenosine deaminase" evidence="9">
    <location>
        <begin position="1"/>
        <end position="338"/>
    </location>
</feature>
<dbReference type="EC" id="3.5.4.4" evidence="4"/>
<dbReference type="Gene3D" id="3.20.20.140">
    <property type="entry name" value="Metal-dependent hydrolases"/>
    <property type="match status" value="1"/>
</dbReference>
<protein>
    <recommendedName>
        <fullName evidence="5">Adenosine deaminase</fullName>
        <ecNumber evidence="4">3.5.4.4</ecNumber>
    </recommendedName>
</protein>
<dbReference type="Pfam" id="PF00962">
    <property type="entry name" value="A_deaminase"/>
    <property type="match status" value="1"/>
</dbReference>
<evidence type="ECO:0000313" key="10">
    <source>
        <dbReference type="EMBL" id="ESP02650.1"/>
    </source>
</evidence>
<dbReference type="OMA" id="NKIALPW"/>
<keyword evidence="7" id="KW-0378">Hydrolase</keyword>
<dbReference type="GO" id="GO:0009168">
    <property type="term" value="P:purine ribonucleoside monophosphate biosynthetic process"/>
    <property type="evidence" value="ECO:0007669"/>
    <property type="project" value="InterPro"/>
</dbReference>
<evidence type="ECO:0000259" key="9">
    <source>
        <dbReference type="Pfam" id="PF00962"/>
    </source>
</evidence>
<comment type="similarity">
    <text evidence="3">Belongs to the metallo-dependent hydrolases superfamily. Adenosine and AMP deaminases family.</text>
</comment>
<dbReference type="GO" id="GO:0004000">
    <property type="term" value="F:adenosine deaminase activity"/>
    <property type="evidence" value="ECO:0007669"/>
    <property type="project" value="TreeGrafter"/>
</dbReference>
<evidence type="ECO:0000256" key="5">
    <source>
        <dbReference type="ARBA" id="ARBA00018099"/>
    </source>
</evidence>
<organism evidence="10 11">
    <name type="scientific">Lottia gigantea</name>
    <name type="common">Giant owl limpet</name>
    <dbReference type="NCBI Taxonomy" id="225164"/>
    <lineage>
        <taxon>Eukaryota</taxon>
        <taxon>Metazoa</taxon>
        <taxon>Spiralia</taxon>
        <taxon>Lophotrochozoa</taxon>
        <taxon>Mollusca</taxon>
        <taxon>Gastropoda</taxon>
        <taxon>Patellogastropoda</taxon>
        <taxon>Lottioidea</taxon>
        <taxon>Lottiidae</taxon>
        <taxon>Lottia</taxon>
    </lineage>
</organism>
<dbReference type="CTD" id="20233990"/>
<dbReference type="GO" id="GO:0009897">
    <property type="term" value="C:external side of plasma membrane"/>
    <property type="evidence" value="ECO:0007669"/>
    <property type="project" value="TreeGrafter"/>
</dbReference>
<dbReference type="GO" id="GO:0060169">
    <property type="term" value="P:negative regulation of adenosine receptor signaling pathway"/>
    <property type="evidence" value="ECO:0007669"/>
    <property type="project" value="TreeGrafter"/>
</dbReference>
<dbReference type="KEGG" id="lgi:LOTGIDRAFT_138054"/>
<evidence type="ECO:0000313" key="11">
    <source>
        <dbReference type="Proteomes" id="UP000030746"/>
    </source>
</evidence>
<dbReference type="RefSeq" id="XP_009046671.1">
    <property type="nucleotide sequence ID" value="XM_009048423.1"/>
</dbReference>
<sequence>KVELHVHLDGAIRSDTIFDIAQRRKIQIPAKTKEELRQQLQMKEANLDTLLEYFRTFMPVVAGSREAVYQLAYEFCEDCAKHKIKYVEARYSPHLLANSCEKPFYSLERGSFTPREVVTTVNEAFEKGSQDFNVDVKSILCCIRTNSEFSMEVAQLCRDFRSDGVVAIDIAGPEFILGNDKGNSPHKLAYMDAYQNGIHRTAHAGEVTPPGSVLEAIDDLHAERIGHGYTCLKDESLYQRIKKERIHLETCPISSMMTGLALAHTKINHPISKFANDEVNFSLNTDDPLVLGNNISEDYKVAMEMGLSRDQITQSIFNAARSSFTSDKEKASLIKELIRVYGQY</sequence>
<dbReference type="EMBL" id="KB200149">
    <property type="protein sequence ID" value="ESP02650.1"/>
    <property type="molecule type" value="Genomic_DNA"/>
</dbReference>
<evidence type="ECO:0000256" key="7">
    <source>
        <dbReference type="ARBA" id="ARBA00022801"/>
    </source>
</evidence>
<accession>V4CK88</accession>
<dbReference type="STRING" id="225164.V4CK88"/>